<name>Q2INM2_ANADE</name>
<dbReference type="InterPro" id="IPR012902">
    <property type="entry name" value="N_methyl_site"/>
</dbReference>
<evidence type="ECO:0000313" key="3">
    <source>
        <dbReference type="Proteomes" id="UP000001935"/>
    </source>
</evidence>
<gene>
    <name evidence="2" type="ordered locus">Adeh_0629</name>
</gene>
<keyword evidence="1" id="KW-0472">Membrane</keyword>
<dbReference type="EMBL" id="CP000251">
    <property type="protein sequence ID" value="ABC80405.1"/>
    <property type="molecule type" value="Genomic_DNA"/>
</dbReference>
<dbReference type="Pfam" id="PF07963">
    <property type="entry name" value="N_methyl"/>
    <property type="match status" value="1"/>
</dbReference>
<dbReference type="GO" id="GO:0043683">
    <property type="term" value="P:type IV pilus assembly"/>
    <property type="evidence" value="ECO:0007669"/>
    <property type="project" value="InterPro"/>
</dbReference>
<keyword evidence="1" id="KW-0812">Transmembrane</keyword>
<dbReference type="Proteomes" id="UP000001935">
    <property type="component" value="Chromosome"/>
</dbReference>
<protein>
    <recommendedName>
        <fullName evidence="4">Prepilin-type N-terminal cleavage/methylation domain-containing protein</fullName>
    </recommendedName>
</protein>
<dbReference type="PROSITE" id="PS00409">
    <property type="entry name" value="PROKAR_NTER_METHYL"/>
    <property type="match status" value="1"/>
</dbReference>
<proteinExistence type="predicted"/>
<dbReference type="eggNOG" id="COG4966">
    <property type="taxonomic scope" value="Bacteria"/>
</dbReference>
<keyword evidence="1" id="KW-1133">Transmembrane helix</keyword>
<organism evidence="2 3">
    <name type="scientific">Anaeromyxobacter dehalogenans (strain 2CP-C)</name>
    <dbReference type="NCBI Taxonomy" id="290397"/>
    <lineage>
        <taxon>Bacteria</taxon>
        <taxon>Pseudomonadati</taxon>
        <taxon>Myxococcota</taxon>
        <taxon>Myxococcia</taxon>
        <taxon>Myxococcales</taxon>
        <taxon>Cystobacterineae</taxon>
        <taxon>Anaeromyxobacteraceae</taxon>
        <taxon>Anaeromyxobacter</taxon>
    </lineage>
</organism>
<dbReference type="RefSeq" id="WP_011419688.1">
    <property type="nucleotide sequence ID" value="NC_007760.1"/>
</dbReference>
<evidence type="ECO:0000256" key="1">
    <source>
        <dbReference type="SAM" id="Phobius"/>
    </source>
</evidence>
<feature type="transmembrane region" description="Helical" evidence="1">
    <location>
        <begin position="7"/>
        <end position="30"/>
    </location>
</feature>
<evidence type="ECO:0008006" key="4">
    <source>
        <dbReference type="Google" id="ProtNLM"/>
    </source>
</evidence>
<accession>Q2INM2</accession>
<dbReference type="OrthoDB" id="5506277at2"/>
<dbReference type="NCBIfam" id="TIGR02532">
    <property type="entry name" value="IV_pilin_GFxxxE"/>
    <property type="match status" value="1"/>
</dbReference>
<dbReference type="AlphaFoldDB" id="Q2INM2"/>
<evidence type="ECO:0000313" key="2">
    <source>
        <dbReference type="EMBL" id="ABC80405.1"/>
    </source>
</evidence>
<dbReference type="STRING" id="290397.Adeh_0629"/>
<reference evidence="2 3" key="1">
    <citation type="submission" date="2006-01" db="EMBL/GenBank/DDBJ databases">
        <title>Complete sequence of Anaeromyxobacter dehalogenans 2CP-C.</title>
        <authorList>
            <consortium name="US DOE Joint Genome Institute"/>
            <person name="Copeland A."/>
            <person name="Lucas S."/>
            <person name="Lapidus A."/>
            <person name="Barry K."/>
            <person name="Detter J.C."/>
            <person name="Glavina T."/>
            <person name="Hammon N."/>
            <person name="Israni S."/>
            <person name="Pitluck S."/>
            <person name="Brettin T."/>
            <person name="Bruce D."/>
            <person name="Han C."/>
            <person name="Tapia R."/>
            <person name="Gilna P."/>
            <person name="Kiss H."/>
            <person name="Schmutz J."/>
            <person name="Larimer F."/>
            <person name="Land M."/>
            <person name="Kyrpides N."/>
            <person name="Anderson I."/>
            <person name="Sanford R.A."/>
            <person name="Ritalahti K.M."/>
            <person name="Thomas H.S."/>
            <person name="Kirby J.R."/>
            <person name="Zhulin I.B."/>
            <person name="Loeffler F.E."/>
            <person name="Richardson P."/>
        </authorList>
    </citation>
    <scope>NUCLEOTIDE SEQUENCE [LARGE SCALE GENOMIC DNA]</scope>
    <source>
        <strain evidence="2 3">2CP-C</strain>
    </source>
</reference>
<dbReference type="KEGG" id="ade:Adeh_0629"/>
<sequence length="423" mass="45191">MTRSRRGFTLIEIMIATGVAAIVLTAVIAASSSQQRAFFGGQKQRATQGNARAALLYLEQKLPLAGWGLDGSLALDFQFYAPGFCPADMTCPVGRDSVGDADELVFYARDPAYWVPPEGHAGALRGNAWTFVALPDAAHATLEARAGDDFLRGQILQVVCPGELRYAYFTVKSRKPVTSAGNVDVELEDVVLTDPFRRQDVAASMAGCRTFLVNRYRFHVRPVARADGSYDPYLVLDRGLDLTGAADGSPDGAVDEKDEVILAEGIEAFQVAYVFANPAIAPAGAEAGTAITFGEANDDQSVLADGAIIPTKFSGSATATTKAAYTPSSFYSYRYSDPIRQTKHQANIRAVRLALVARSPEPDPSARATFVVDSSFALLNQSGAPDWVTGAPKIASGTDGFQRTRVEAVVNLPNMTVRSITGF</sequence>
<dbReference type="HOGENOM" id="CLU_653214_0_0_7"/>